<reference evidence="19" key="1">
    <citation type="submission" date="2017-10" db="EMBL/GenBank/DDBJ databases">
        <title>Completed PacBio SMRT sequence of Methylosinus trichosporium OB3b reveals presence of a third large plasmid.</title>
        <authorList>
            <person name="Charles T.C."/>
            <person name="Lynch M.D.J."/>
            <person name="Heil J.R."/>
            <person name="Cheng J."/>
        </authorList>
    </citation>
    <scope>NUCLEOTIDE SEQUENCE [LARGE SCALE GENOMIC DNA]</scope>
    <source>
        <strain evidence="19">OB3b</strain>
    </source>
</reference>
<dbReference type="Gene3D" id="2.170.130.10">
    <property type="entry name" value="TonB-dependent receptor, plug domain"/>
    <property type="match status" value="1"/>
</dbReference>
<evidence type="ECO:0000313" key="18">
    <source>
        <dbReference type="EMBL" id="ATQ70536.1"/>
    </source>
</evidence>
<keyword evidence="5 12" id="KW-0812">Transmembrane</keyword>
<evidence type="ECO:0000256" key="7">
    <source>
        <dbReference type="ARBA" id="ARBA00023004"/>
    </source>
</evidence>
<dbReference type="SUPFAM" id="SSF56935">
    <property type="entry name" value="Porins"/>
    <property type="match status" value="1"/>
</dbReference>
<feature type="compositionally biased region" description="Basic and acidic residues" evidence="15">
    <location>
        <begin position="52"/>
        <end position="72"/>
    </location>
</feature>
<evidence type="ECO:0000256" key="11">
    <source>
        <dbReference type="ARBA" id="ARBA00023237"/>
    </source>
</evidence>
<feature type="region of interest" description="Disordered" evidence="15">
    <location>
        <begin position="38"/>
        <end position="89"/>
    </location>
</feature>
<dbReference type="Pfam" id="PF00593">
    <property type="entry name" value="TonB_dep_Rec_b-barrel"/>
    <property type="match status" value="1"/>
</dbReference>
<comment type="subcellular location">
    <subcellularLocation>
        <location evidence="1 12">Cell outer membrane</location>
        <topology evidence="1 12">Multi-pass membrane protein</topology>
    </subcellularLocation>
</comment>
<evidence type="ECO:0000313" key="19">
    <source>
        <dbReference type="Proteomes" id="UP000230709"/>
    </source>
</evidence>
<keyword evidence="8" id="KW-0406">Ion transport</keyword>
<dbReference type="InterPro" id="IPR036942">
    <property type="entry name" value="Beta-barrel_TonB_sf"/>
</dbReference>
<evidence type="ECO:0000256" key="3">
    <source>
        <dbReference type="ARBA" id="ARBA00022452"/>
    </source>
</evidence>
<proteinExistence type="inferred from homology"/>
<dbReference type="PROSITE" id="PS52016">
    <property type="entry name" value="TONB_DEPENDENT_REC_3"/>
    <property type="match status" value="1"/>
</dbReference>
<dbReference type="PROSITE" id="PS01156">
    <property type="entry name" value="TONB_DEPENDENT_REC_2"/>
    <property type="match status" value="1"/>
</dbReference>
<keyword evidence="4" id="KW-0410">Iron transport</keyword>
<dbReference type="Pfam" id="PF07715">
    <property type="entry name" value="Plug"/>
    <property type="match status" value="1"/>
</dbReference>
<evidence type="ECO:0000259" key="16">
    <source>
        <dbReference type="Pfam" id="PF00593"/>
    </source>
</evidence>
<dbReference type="RefSeq" id="WP_003614569.1">
    <property type="nucleotide sequence ID" value="NZ_ADVE02000001.1"/>
</dbReference>
<evidence type="ECO:0000256" key="12">
    <source>
        <dbReference type="PROSITE-ProRule" id="PRU01360"/>
    </source>
</evidence>
<evidence type="ECO:0000256" key="15">
    <source>
        <dbReference type="SAM" id="MobiDB-lite"/>
    </source>
</evidence>
<evidence type="ECO:0000256" key="13">
    <source>
        <dbReference type="PROSITE-ProRule" id="PRU10144"/>
    </source>
</evidence>
<evidence type="ECO:0000259" key="17">
    <source>
        <dbReference type="Pfam" id="PF07715"/>
    </source>
</evidence>
<evidence type="ECO:0000256" key="8">
    <source>
        <dbReference type="ARBA" id="ARBA00023065"/>
    </source>
</evidence>
<evidence type="ECO:0000256" key="5">
    <source>
        <dbReference type="ARBA" id="ARBA00022692"/>
    </source>
</evidence>
<dbReference type="InterPro" id="IPR000531">
    <property type="entry name" value="Beta-barrel_TonB"/>
</dbReference>
<evidence type="ECO:0000256" key="14">
    <source>
        <dbReference type="RuleBase" id="RU003357"/>
    </source>
</evidence>
<dbReference type="InterPro" id="IPR039426">
    <property type="entry name" value="TonB-dep_rcpt-like"/>
</dbReference>
<dbReference type="EMBL" id="CP023737">
    <property type="protein sequence ID" value="ATQ70536.1"/>
    <property type="molecule type" value="Genomic_DNA"/>
</dbReference>
<keyword evidence="9 14" id="KW-0798">TonB box</keyword>
<dbReference type="InterPro" id="IPR037066">
    <property type="entry name" value="Plug_dom_sf"/>
</dbReference>
<keyword evidence="3 12" id="KW-1134">Transmembrane beta strand</keyword>
<dbReference type="AlphaFoldDB" id="A0A2D2D6C3"/>
<evidence type="ECO:0000256" key="6">
    <source>
        <dbReference type="ARBA" id="ARBA00022729"/>
    </source>
</evidence>
<dbReference type="Gene3D" id="2.40.170.20">
    <property type="entry name" value="TonB-dependent receptor, beta-barrel domain"/>
    <property type="match status" value="1"/>
</dbReference>
<dbReference type="Proteomes" id="UP000230709">
    <property type="component" value="Chromosome"/>
</dbReference>
<evidence type="ECO:0000256" key="1">
    <source>
        <dbReference type="ARBA" id="ARBA00004571"/>
    </source>
</evidence>
<dbReference type="KEGG" id="mtw:CQW49_21190"/>
<gene>
    <name evidence="18" type="ORF">CQW49_21190</name>
</gene>
<comment type="similarity">
    <text evidence="12 14">Belongs to the TonB-dependent receptor family.</text>
</comment>
<organism evidence="18 19">
    <name type="scientific">Methylosinus trichosporium (strain ATCC 35070 / NCIMB 11131 / UNIQEM 75 / OB3b)</name>
    <dbReference type="NCBI Taxonomy" id="595536"/>
    <lineage>
        <taxon>Bacteria</taxon>
        <taxon>Pseudomonadati</taxon>
        <taxon>Pseudomonadota</taxon>
        <taxon>Alphaproteobacteria</taxon>
        <taxon>Hyphomicrobiales</taxon>
        <taxon>Methylocystaceae</taxon>
        <taxon>Methylosinus</taxon>
    </lineage>
</organism>
<keyword evidence="10 12" id="KW-0472">Membrane</keyword>
<feature type="domain" description="TonB-dependent receptor-like beta-barrel" evidence="16">
    <location>
        <begin position="224"/>
        <end position="671"/>
    </location>
</feature>
<dbReference type="GO" id="GO:0015344">
    <property type="term" value="F:siderophore uptake transmembrane transporter activity"/>
    <property type="evidence" value="ECO:0007669"/>
    <property type="project" value="TreeGrafter"/>
</dbReference>
<evidence type="ECO:0000256" key="2">
    <source>
        <dbReference type="ARBA" id="ARBA00022448"/>
    </source>
</evidence>
<dbReference type="STRING" id="595536.GCA_000178815_00957"/>
<feature type="domain" description="TonB-dependent receptor plug" evidence="17">
    <location>
        <begin position="62"/>
        <end position="148"/>
    </location>
</feature>
<dbReference type="GO" id="GO:0009279">
    <property type="term" value="C:cell outer membrane"/>
    <property type="evidence" value="ECO:0007669"/>
    <property type="project" value="UniProtKB-SubCell"/>
</dbReference>
<evidence type="ECO:0000256" key="4">
    <source>
        <dbReference type="ARBA" id="ARBA00022496"/>
    </source>
</evidence>
<accession>A0A2D2D6C3</accession>
<evidence type="ECO:0000256" key="10">
    <source>
        <dbReference type="ARBA" id="ARBA00023136"/>
    </source>
</evidence>
<sequence length="699" mass="76680">MTAVKVPSFVFSLELEWFRQKGRDVALLSALALGNPALGEEATSSKEASATVERDGETQKAKAKEKEKHDTPRAQTLGKDQSGVFVNSSTSDSGYSPGFVMRGFPSSLALYDGASHGFTSDDVNLTTVDHVEFYKGPSAMLFGKALGGYGGAANYIRKKPMGEGFARATATLGSFAMRRLTFDIDTSFSDNLLFRMTGFAQTRESFVEFVRSRGFNFAPAATLVLDNGDRLTLRGEYRASRVVFRDGVPASPIFLRVPREFYAGAPVNEHESPHGAEFALTYEHAFDADWKLTSVIDYNLGGNEYGWFLNWGFDGRRAITLGQPARSNFATRNFDAQLRLDGRFDTGPVAHSVFLGLEHWDYFYGHNETIARDALQPIDIGAPAYPQSVDFSNAYWSNGAARAWSQSVYAQDLIDLSPQWRILVGGRYDLLAQRETVHDPFGVMSGQPIHNLSKGITGYFSPRAGVLFRPYDDTQIFAAFGRSLIPNISVRLKSGDAPPPQQDTQYEIGFKREFTQWKTSVEVGLFDVTRDHVAITDPANPGSFYSLVTGQQHSHGGEVNVSVEPLPGLKASAAATFLHAQVTKDSNTPSQLGSDLIGAPRRVYNFDLSYAFDTGDLRGLSLGASYYYASRTEATQPNVRGFTLAPQQILGASVGYRFDDHWSLDVSASNLTNRPNFTSGGALYYGEPRSISATLSAKF</sequence>
<keyword evidence="7" id="KW-0408">Iron</keyword>
<keyword evidence="11 12" id="KW-0998">Cell outer membrane</keyword>
<dbReference type="PANTHER" id="PTHR32552">
    <property type="entry name" value="FERRICHROME IRON RECEPTOR-RELATED"/>
    <property type="match status" value="1"/>
</dbReference>
<keyword evidence="18" id="KW-0675">Receptor</keyword>
<keyword evidence="6" id="KW-0732">Signal</keyword>
<keyword evidence="2 12" id="KW-0813">Transport</keyword>
<feature type="short sequence motif" description="TonB C-terminal box" evidence="13">
    <location>
        <begin position="682"/>
        <end position="699"/>
    </location>
</feature>
<name>A0A2D2D6C3_METT3</name>
<protein>
    <submittedName>
        <fullName evidence="18">TonB-dependent receptor</fullName>
    </submittedName>
</protein>
<evidence type="ECO:0000256" key="9">
    <source>
        <dbReference type="ARBA" id="ARBA00023077"/>
    </source>
</evidence>
<dbReference type="InterPro" id="IPR010917">
    <property type="entry name" value="TonB_rcpt_CS"/>
</dbReference>
<dbReference type="PANTHER" id="PTHR32552:SF68">
    <property type="entry name" value="FERRICHROME OUTER MEMBRANE TRANSPORTER_PHAGE RECEPTOR"/>
    <property type="match status" value="1"/>
</dbReference>
<dbReference type="InterPro" id="IPR012910">
    <property type="entry name" value="Plug_dom"/>
</dbReference>
<keyword evidence="19" id="KW-1185">Reference proteome</keyword>